<dbReference type="EMBL" id="CM040481">
    <property type="protein sequence ID" value="MCI4394947.1"/>
    <property type="molecule type" value="Genomic_DNA"/>
</dbReference>
<keyword evidence="2" id="KW-1185">Reference proteome</keyword>
<comment type="caution">
    <text evidence="1">The sequence shown here is derived from an EMBL/GenBank/DDBJ whole genome shotgun (WGS) entry which is preliminary data.</text>
</comment>
<protein>
    <submittedName>
        <fullName evidence="1">Uncharacterized protein</fullName>
    </submittedName>
</protein>
<organism evidence="1 2">
    <name type="scientific">Pangasianodon gigas</name>
    <name type="common">Mekong giant catfish</name>
    <name type="synonym">Pangasius gigas</name>
    <dbReference type="NCBI Taxonomy" id="30993"/>
    <lineage>
        <taxon>Eukaryota</taxon>
        <taxon>Metazoa</taxon>
        <taxon>Chordata</taxon>
        <taxon>Craniata</taxon>
        <taxon>Vertebrata</taxon>
        <taxon>Euteleostomi</taxon>
        <taxon>Actinopterygii</taxon>
        <taxon>Neopterygii</taxon>
        <taxon>Teleostei</taxon>
        <taxon>Ostariophysi</taxon>
        <taxon>Siluriformes</taxon>
        <taxon>Pangasiidae</taxon>
        <taxon>Pangasianodon</taxon>
    </lineage>
</organism>
<evidence type="ECO:0000313" key="2">
    <source>
        <dbReference type="Proteomes" id="UP000829447"/>
    </source>
</evidence>
<dbReference type="Proteomes" id="UP000829447">
    <property type="component" value="Linkage Group LG28"/>
</dbReference>
<accession>A0ACC5XUG8</accession>
<gene>
    <name evidence="1" type="ORF">PGIGA_G00174730</name>
</gene>
<proteinExistence type="predicted"/>
<reference evidence="1 2" key="1">
    <citation type="journal article" date="2022" name="bioRxiv">
        <title>An ancient truncated duplication of the anti-Mullerian hormone receptor type 2 gene is a potential conserved master sex determinant in the Pangasiidae catfish family.</title>
        <authorList>
            <person name="Wen M."/>
            <person name="Pan Q."/>
            <person name="Jouanno E."/>
            <person name="Montfort J."/>
            <person name="Zahm M."/>
            <person name="Cabau C."/>
            <person name="Klopp C."/>
            <person name="Iampietro C."/>
            <person name="Roques C."/>
            <person name="Bouchez O."/>
            <person name="Castinel A."/>
            <person name="Donnadieu C."/>
            <person name="Parrinello H."/>
            <person name="Poncet C."/>
            <person name="Belmonte E."/>
            <person name="Gautier V."/>
            <person name="Avarre J.-C."/>
            <person name="Dugue R."/>
            <person name="Gustiano R."/>
            <person name="Ha T.T.T."/>
            <person name="Campet M."/>
            <person name="Sriphairoj K."/>
            <person name="Ribolli J."/>
            <person name="de Almeida F.L."/>
            <person name="Desvignes T."/>
            <person name="Postlethwait J.H."/>
            <person name="Bucao C.F."/>
            <person name="Robinson-Rechavi M."/>
            <person name="Bobe J."/>
            <person name="Herpin A."/>
            <person name="Guiguen Y."/>
        </authorList>
    </citation>
    <scope>NUCLEOTIDE SEQUENCE [LARGE SCALE GENOMIC DNA]</scope>
    <source>
        <strain evidence="1">YG-Dec2019</strain>
    </source>
</reference>
<name>A0ACC5XUG8_PANGG</name>
<evidence type="ECO:0000313" key="1">
    <source>
        <dbReference type="EMBL" id="MCI4394947.1"/>
    </source>
</evidence>
<sequence>MNMTTAEKTNVLKLLVLLFSHFIVSSQLICHRPRYHDWHPQPRNITLRLSVMENTCKNVNHCWNGILESAQEYWMDQSYAFPQLCPVEVQLGDALFAFTDPILEQYGINLINVSKEDFDSCFTEQVENQNLFASCMNGSMQVASKWLPPGIHYFTATHKGSSHLCQLGLRFSVLVKEQHCQSSPHLRLCSGKGVCRAKIGQFAYGCQCHKPYSEPYCEALDMCSEGPCLNGAICISIHSAQPSQASYQCLCPSVFTGKYIICLIF</sequence>